<feature type="region of interest" description="Disordered" evidence="2">
    <location>
        <begin position="1495"/>
        <end position="1523"/>
    </location>
</feature>
<dbReference type="PANTHER" id="PTHR10887">
    <property type="entry name" value="DNA2/NAM7 HELICASE FAMILY"/>
    <property type="match status" value="1"/>
</dbReference>
<dbReference type="InterPro" id="IPR041679">
    <property type="entry name" value="DNA2/NAM7-like_C"/>
</dbReference>
<dbReference type="STRING" id="105231.A0A1Y1HSV8"/>
<dbReference type="PANTHER" id="PTHR10887:SF5">
    <property type="entry name" value="RNA HELICASE AQUARIUS"/>
    <property type="match status" value="1"/>
</dbReference>
<dbReference type="OrthoDB" id="1879at2759"/>
<name>A0A1Y1HSV8_KLENI</name>
<dbReference type="CDD" id="cd18808">
    <property type="entry name" value="SF1_C_Upf1"/>
    <property type="match status" value="1"/>
</dbReference>
<dbReference type="EMBL" id="DF236983">
    <property type="protein sequence ID" value="GAQ79637.1"/>
    <property type="molecule type" value="Genomic_DNA"/>
</dbReference>
<dbReference type="InterPro" id="IPR032174">
    <property type="entry name" value="Aquarius_N"/>
</dbReference>
<dbReference type="InterPro" id="IPR027417">
    <property type="entry name" value="P-loop_NTPase"/>
</dbReference>
<feature type="region of interest" description="Disordered" evidence="2">
    <location>
        <begin position="804"/>
        <end position="855"/>
    </location>
</feature>
<accession>A0A1Y1HSV8</accession>
<organism evidence="8 9">
    <name type="scientific">Klebsormidium nitens</name>
    <name type="common">Green alga</name>
    <name type="synonym">Ulothrix nitens</name>
    <dbReference type="NCBI Taxonomy" id="105231"/>
    <lineage>
        <taxon>Eukaryota</taxon>
        <taxon>Viridiplantae</taxon>
        <taxon>Streptophyta</taxon>
        <taxon>Klebsormidiophyceae</taxon>
        <taxon>Klebsormidiales</taxon>
        <taxon>Klebsormidiaceae</taxon>
        <taxon>Klebsormidium</taxon>
    </lineage>
</organism>
<feature type="domain" description="RNA helicase aquarius insertion" evidence="7">
    <location>
        <begin position="782"/>
        <end position="890"/>
    </location>
</feature>
<dbReference type="Pfam" id="PF13087">
    <property type="entry name" value="AAA_12"/>
    <property type="match status" value="1"/>
</dbReference>
<dbReference type="Pfam" id="PF21144">
    <property type="entry name" value="Aquarius_N_3rd"/>
    <property type="match status" value="1"/>
</dbReference>
<keyword evidence="9" id="KW-1185">Reference proteome</keyword>
<keyword evidence="1" id="KW-0507">mRNA processing</keyword>
<keyword evidence="1" id="KW-0539">Nucleus</keyword>
<evidence type="ECO:0000259" key="6">
    <source>
        <dbReference type="Pfam" id="PF21143"/>
    </source>
</evidence>
<dbReference type="FunFam" id="3.40.50.300:FF:000507">
    <property type="entry name" value="Pre-mRNA-splicing factor"/>
    <property type="match status" value="1"/>
</dbReference>
<evidence type="ECO:0000259" key="3">
    <source>
        <dbReference type="Pfam" id="PF13086"/>
    </source>
</evidence>
<comment type="subcellular location">
    <subcellularLocation>
        <location evidence="1">Nucleus</location>
    </subcellularLocation>
</comment>
<feature type="compositionally biased region" description="Low complexity" evidence="2">
    <location>
        <begin position="7"/>
        <end position="18"/>
    </location>
</feature>
<dbReference type="PIRSF" id="PIRSF038901">
    <property type="entry name" value="AQR_cwf11"/>
    <property type="match status" value="1"/>
</dbReference>
<protein>
    <submittedName>
        <fullName evidence="8">Intron-binding protein aquarius</fullName>
    </submittedName>
</protein>
<dbReference type="Proteomes" id="UP000054558">
    <property type="component" value="Unassembled WGS sequence"/>
</dbReference>
<reference evidence="8 9" key="1">
    <citation type="journal article" date="2014" name="Nat. Commun.">
        <title>Klebsormidium flaccidum genome reveals primary factors for plant terrestrial adaptation.</title>
        <authorList>
            <person name="Hori K."/>
            <person name="Maruyama F."/>
            <person name="Fujisawa T."/>
            <person name="Togashi T."/>
            <person name="Yamamoto N."/>
            <person name="Seo M."/>
            <person name="Sato S."/>
            <person name="Yamada T."/>
            <person name="Mori H."/>
            <person name="Tajima N."/>
            <person name="Moriyama T."/>
            <person name="Ikeuchi M."/>
            <person name="Watanabe M."/>
            <person name="Wada H."/>
            <person name="Kobayashi K."/>
            <person name="Saito M."/>
            <person name="Masuda T."/>
            <person name="Sasaki-Sekimoto Y."/>
            <person name="Mashiguchi K."/>
            <person name="Awai K."/>
            <person name="Shimojima M."/>
            <person name="Masuda S."/>
            <person name="Iwai M."/>
            <person name="Nobusawa T."/>
            <person name="Narise T."/>
            <person name="Kondo S."/>
            <person name="Saito H."/>
            <person name="Sato R."/>
            <person name="Murakawa M."/>
            <person name="Ihara Y."/>
            <person name="Oshima-Yamada Y."/>
            <person name="Ohtaka K."/>
            <person name="Satoh M."/>
            <person name="Sonobe K."/>
            <person name="Ishii M."/>
            <person name="Ohtani R."/>
            <person name="Kanamori-Sato M."/>
            <person name="Honoki R."/>
            <person name="Miyazaki D."/>
            <person name="Mochizuki H."/>
            <person name="Umetsu J."/>
            <person name="Higashi K."/>
            <person name="Shibata D."/>
            <person name="Kamiya Y."/>
            <person name="Sato N."/>
            <person name="Nakamura Y."/>
            <person name="Tabata S."/>
            <person name="Ida S."/>
            <person name="Kurokawa K."/>
            <person name="Ohta H."/>
        </authorList>
    </citation>
    <scope>NUCLEOTIDE SEQUENCE [LARGE SCALE GENOMIC DNA]</scope>
    <source>
        <strain evidence="8 9">NIES-2285</strain>
    </source>
</reference>
<evidence type="ECO:0000313" key="8">
    <source>
        <dbReference type="EMBL" id="GAQ79637.1"/>
    </source>
</evidence>
<evidence type="ECO:0000256" key="2">
    <source>
        <dbReference type="SAM" id="MobiDB-lite"/>
    </source>
</evidence>
<dbReference type="GO" id="GO:0004386">
    <property type="term" value="F:helicase activity"/>
    <property type="evidence" value="ECO:0007669"/>
    <property type="project" value="InterPro"/>
</dbReference>
<evidence type="ECO:0000259" key="5">
    <source>
        <dbReference type="Pfam" id="PF16399"/>
    </source>
</evidence>
<gene>
    <name evidence="8" type="ORF">KFL_000340390</name>
</gene>
<dbReference type="SUPFAM" id="SSF52540">
    <property type="entry name" value="P-loop containing nucleoside triphosphate hydrolases"/>
    <property type="match status" value="1"/>
</dbReference>
<evidence type="ECO:0000259" key="7">
    <source>
        <dbReference type="Pfam" id="PF21144"/>
    </source>
</evidence>
<dbReference type="Pfam" id="PF13086">
    <property type="entry name" value="AAA_11"/>
    <property type="match status" value="1"/>
</dbReference>
<dbReference type="Pfam" id="PF16399">
    <property type="entry name" value="Aquarius_N_1st"/>
    <property type="match status" value="1"/>
</dbReference>
<proteinExistence type="inferred from homology"/>
<dbReference type="InterPro" id="IPR026300">
    <property type="entry name" value="CWF11_fam"/>
</dbReference>
<dbReference type="GO" id="GO:0003729">
    <property type="term" value="F:mRNA binding"/>
    <property type="evidence" value="ECO:0000318"/>
    <property type="project" value="GO_Central"/>
</dbReference>
<sequence>MEKSVDASAAATANGAAAMGTKMDKKQKKLMSGLPAGARSITLDQIQKDRLTQTAAVNWSTQVVSRADRPAFNPGLVKQIYDDELVSKTRRTVPLQRVMLLEISQYLENYLWPNFDPEAASFEHVMSVIVMVNEKFRENVPAWRSFHQREDVFPLFFRQVLALKEGERQMTIQERTNYLLFLINCFQSLEDEMVQRPVLKLVSLPLWHALSPGRRQAQFKSYEKMGELWDRLQRREAKEAKKGGDPLSKPEVQFMPGMLHEFLQTLETVISTAEAKTDGDEPMTEAGAAIVDGAEGEEAPIAGQVDTSKLLYCERFVEFLIDLLSQLPTRRFLHAVVEDFQIVVKCRMSTLFSHPRGRLFTQLVDLLKFYMTFEINNHTGHQLEEDEIQEAHCRRLYDLQLLCFQQWPQLRPLALSHVGAIERRDQLAKFLAVLSDEKLRTLVTEHLKLVSPDDSWIHRPGFLLEVVLQNFERRPSQREFVNELPLYPNEDVLWDENLVPSINYTGEGCLALPKLNLQFLTFHDYLLRNFNLFRLESTYEIREDLGDVLQRVKAGRNRDEEVVFGGWARMAMPTKGFRVTEVRAPNIGEVKPARVLAEVKITVAGLKDVVRAEWNDIKEHDVLFLLSIQPAVANEGEENGAKQEGERKSVPERFGLKFVRGAEVVEMRDEVGTLMNDFSGRTKREDVKPPEGNERTIVLALDQAQYQLDVTATAERGAPDVYAGFNLLVRRKPKENNFKAILECIRDLMNENNIVPEWLREIFLGYGDPAAAQYQNLPEKEQLRTIDFKDTFLSADHLRESFPGSDVRFVGQDNEPDTEPKPPFRVTFPPRKEESSTPVIKPPAKRKGVDGEVANGGSAMEVDGAKQLEAEPILAQSYVPPDPGPYPQNQPRQNSVRFTPVQVEAIKSGVNPGLTMVVGPPGTGKTDTAVQILNVLYHNCPGQRTLLITHSNQALNDLFEKIMQRDVPARYLLRLGMGEKELESEQNFSRQGRVNAMLARRIELLAEVERLARTLDVPADVAYTCESAAHFWLLHVLARWEEFSAACEASQEPSIVKEKFPFKEYFSDVGRSLFSGVSYARDMRAATGCWRHLRTMFQELEECRAFELLKTTADRSNYLMTKQAKIIAMTCTHAALKRHDFLDLGLKYDNLVMEESAQILEIETFIPMLLQRQDDNIARLKRVILIGDHHQLPPVVKNMAFQKYSHMDQSLFTRFVRLGTPYVELNAQGRARPTIARLYNWRYRQLGDLPAVQQRPEFQVANAGFTHEFQFIDVPDHQGRGEFEPNPHFFQNLGEAEYVVSVYQYMRMLGFPAHKISILSTYNGQKHLIRDVIERRCANHPLFGRPSKVTTVDRFQGQQNDYILLSLVRTRVVGHLRDVRRLVVAMSRARLGLYVFGRRALFEQCYELQPTFQTLLHKPDRLELNLDEKRTPTQRRAGDASSSYQVSGLDEMAQLVNHRYEDWVREQQVEAQRRQVAGSQVAAALAFAASKGYAPGRGMGVPTGPSREEDLGKTKIMSKKMEA</sequence>
<feature type="region of interest" description="Disordered" evidence="2">
    <location>
        <begin position="1"/>
        <end position="24"/>
    </location>
</feature>
<keyword evidence="1" id="KW-0508">mRNA splicing</keyword>
<dbReference type="InterPro" id="IPR047187">
    <property type="entry name" value="SF1_C_Upf1"/>
</dbReference>
<dbReference type="InterPro" id="IPR045055">
    <property type="entry name" value="DNA2/NAM7-like"/>
</dbReference>
<feature type="domain" description="DNA2/NAM7 helicase-like C-terminal" evidence="4">
    <location>
        <begin position="1207"/>
        <end position="1399"/>
    </location>
</feature>
<dbReference type="InterPro" id="IPR048966">
    <property type="entry name" value="Aquarius_b-barrel"/>
</dbReference>
<evidence type="ECO:0000313" key="9">
    <source>
        <dbReference type="Proteomes" id="UP000054558"/>
    </source>
</evidence>
<feature type="domain" description="RNA helicase aquarius N-terminal" evidence="5">
    <location>
        <begin position="51"/>
        <end position="475"/>
    </location>
</feature>
<dbReference type="GO" id="GO:0071013">
    <property type="term" value="C:catalytic step 2 spliceosome"/>
    <property type="evidence" value="ECO:0000318"/>
    <property type="project" value="GO_Central"/>
</dbReference>
<feature type="domain" description="RNA helicase aquarius beta-barrel" evidence="6">
    <location>
        <begin position="557"/>
        <end position="731"/>
    </location>
</feature>
<dbReference type="InterPro" id="IPR048967">
    <property type="entry name" value="Aquarius_insert"/>
</dbReference>
<feature type="domain" description="DNA2/NAM7 helicase helicase" evidence="3">
    <location>
        <begin position="902"/>
        <end position="1198"/>
    </location>
</feature>
<feature type="compositionally biased region" description="Basic and acidic residues" evidence="2">
    <location>
        <begin position="1506"/>
        <end position="1523"/>
    </location>
</feature>
<evidence type="ECO:0000259" key="4">
    <source>
        <dbReference type="Pfam" id="PF13087"/>
    </source>
</evidence>
<comment type="similarity">
    <text evidence="1">Belongs to the CWF11 family.</text>
</comment>
<dbReference type="GO" id="GO:0000398">
    <property type="term" value="P:mRNA splicing, via spliceosome"/>
    <property type="evidence" value="ECO:0007669"/>
    <property type="project" value="InterPro"/>
</dbReference>
<dbReference type="Gene3D" id="3.40.50.300">
    <property type="entry name" value="P-loop containing nucleotide triphosphate hydrolases"/>
    <property type="match status" value="2"/>
</dbReference>
<dbReference type="OMA" id="YRVWLDC"/>
<dbReference type="InterPro" id="IPR041677">
    <property type="entry name" value="DNA2/NAM7_AAA_11"/>
</dbReference>
<dbReference type="Pfam" id="PF21143">
    <property type="entry name" value="Aquarius_N_2nd"/>
    <property type="match status" value="1"/>
</dbReference>
<dbReference type="CDD" id="cd17935">
    <property type="entry name" value="EEXXQc_AQR"/>
    <property type="match status" value="1"/>
</dbReference>
<evidence type="ECO:0000256" key="1">
    <source>
        <dbReference type="PIRNR" id="PIRNR038901"/>
    </source>
</evidence>